<accession>W0GBJ5</accession>
<reference evidence="2" key="1">
    <citation type="journal article" date="2015" name="Virusdisease">
        <title>First genome analysis and molecular characterization of Chickpea chlorotic dwarf virus Egyptian isolate infecting squash.</title>
        <authorList>
            <person name="Fahmy I.F."/>
            <person name="Taha O."/>
            <person name="El-Ashry A.N."/>
        </authorList>
    </citation>
    <scope>NUCLEOTIDE SEQUENCE</scope>
    <source>
        <strain evidence="2">Eg002</strain>
    </source>
</reference>
<keyword evidence="1" id="KW-1133">Transmembrane helix</keyword>
<keyword evidence="1" id="KW-0472">Membrane</keyword>
<organism evidence="2">
    <name type="scientific">Chickpea chlorotic dwarf virus</name>
    <dbReference type="NCBI Taxonomy" id="463360"/>
    <lineage>
        <taxon>Viruses</taxon>
        <taxon>Monodnaviria</taxon>
        <taxon>Shotokuvirae</taxon>
        <taxon>Cressdnaviricota</taxon>
        <taxon>Repensiviricetes</taxon>
        <taxon>Geplafuvirales</taxon>
        <taxon>Geminiviridae</taxon>
        <taxon>Mastrevirus</taxon>
        <taxon>Mastrevirus cicerparvi</taxon>
    </lineage>
</organism>
<evidence type="ECO:0000256" key="1">
    <source>
        <dbReference type="SAM" id="Phobius"/>
    </source>
</evidence>
<proteinExistence type="predicted"/>
<keyword evidence="1" id="KW-0812">Transmembrane</keyword>
<sequence length="127" mass="14518">MFSLPILSAHLKEMLYSSFSGRNSHLFLFTSLVLLLSFIKMALPTIMLLSSLIKDLTLGILLFSILKEITLISSQLETLNKSLITYQRTEILRPEEISEITRSLLANLMHDGELLSRLQQLRRNILT</sequence>
<dbReference type="EMBL" id="KF692356">
    <property type="protein sequence ID" value="AHF52852.1"/>
    <property type="molecule type" value="Genomic_DNA"/>
</dbReference>
<name>W0GBJ5_9GEMI</name>
<feature type="transmembrane region" description="Helical" evidence="1">
    <location>
        <begin position="21"/>
        <end position="39"/>
    </location>
</feature>
<gene>
    <name evidence="2" type="primary">RepB</name>
</gene>
<evidence type="ECO:0000313" key="2">
    <source>
        <dbReference type="EMBL" id="AHF52852.1"/>
    </source>
</evidence>
<protein>
    <submittedName>
        <fullName evidence="2">RepB</fullName>
    </submittedName>
</protein>